<dbReference type="EMBL" id="LT899436">
    <property type="protein sequence ID" value="SNR17002.1"/>
    <property type="molecule type" value="Genomic_DNA"/>
</dbReference>
<dbReference type="GO" id="GO:0016779">
    <property type="term" value="F:nucleotidyltransferase activity"/>
    <property type="evidence" value="ECO:0007669"/>
    <property type="project" value="UniProtKB-ARBA"/>
</dbReference>
<dbReference type="Proteomes" id="UP000215214">
    <property type="component" value="Chromosome TJEJU"/>
</dbReference>
<keyword evidence="3" id="KW-1185">Reference proteome</keyword>
<accession>A0A238UD56</accession>
<dbReference type="Gene3D" id="3.90.550.10">
    <property type="entry name" value="Spore Coat Polysaccharide Biosynthesis Protein SpsA, Chain A"/>
    <property type="match status" value="1"/>
</dbReference>
<organism evidence="2 3">
    <name type="scientific">Tenacibaculum jejuense</name>
    <dbReference type="NCBI Taxonomy" id="584609"/>
    <lineage>
        <taxon>Bacteria</taxon>
        <taxon>Pseudomonadati</taxon>
        <taxon>Bacteroidota</taxon>
        <taxon>Flavobacteriia</taxon>
        <taxon>Flavobacteriales</taxon>
        <taxon>Flavobacteriaceae</taxon>
        <taxon>Tenacibaculum</taxon>
    </lineage>
</organism>
<gene>
    <name evidence="2" type="ORF">TJEJU_3352</name>
</gene>
<dbReference type="SUPFAM" id="SSF53448">
    <property type="entry name" value="Nucleotide-diphospho-sugar transferases"/>
    <property type="match status" value="1"/>
</dbReference>
<dbReference type="Pfam" id="PF12804">
    <property type="entry name" value="NTP_transf_3"/>
    <property type="match status" value="1"/>
</dbReference>
<dbReference type="KEGG" id="tje:TJEJU_3352"/>
<reference evidence="2 3" key="1">
    <citation type="submission" date="2017-07" db="EMBL/GenBank/DDBJ databases">
        <authorList>
            <person name="Sun Z.S."/>
            <person name="Albrecht U."/>
            <person name="Echele G."/>
            <person name="Lee C.C."/>
        </authorList>
    </citation>
    <scope>NUCLEOTIDE SEQUENCE [LARGE SCALE GENOMIC DNA]</scope>
    <source>
        <strain evidence="3">type strain: KCTC 22618</strain>
    </source>
</reference>
<dbReference type="CDD" id="cd04182">
    <property type="entry name" value="GT_2_like_f"/>
    <property type="match status" value="1"/>
</dbReference>
<dbReference type="PANTHER" id="PTHR43777:SF1">
    <property type="entry name" value="MOLYBDENUM COFACTOR CYTIDYLYLTRANSFERASE"/>
    <property type="match status" value="1"/>
</dbReference>
<dbReference type="InterPro" id="IPR029044">
    <property type="entry name" value="Nucleotide-diphossugar_trans"/>
</dbReference>
<dbReference type="InterPro" id="IPR025877">
    <property type="entry name" value="MobA-like_NTP_Trfase"/>
</dbReference>
<evidence type="ECO:0000313" key="3">
    <source>
        <dbReference type="Proteomes" id="UP000215214"/>
    </source>
</evidence>
<sequence length="188" mass="20654">MLVLAAGKASRMGRVKQLLPYKNSSILGTVLESSIKVFNSEDIYVVLGANAQKIKENLQNYTVNYIINEGFASGLSSSICSGVTKLSNYDAILITLGDQPKIDVTYINEMVTLYKKNKECIVASRYDGFNGVPAIFPKTFYPKLLNLTGDKGAKQLLNSELNFIKTVASSGKLLDIDTPEDYQKLINP</sequence>
<feature type="domain" description="MobA-like NTP transferase" evidence="1">
    <location>
        <begin position="2"/>
        <end position="159"/>
    </location>
</feature>
<name>A0A238UD56_9FLAO</name>
<protein>
    <recommendedName>
        <fullName evidence="1">MobA-like NTP transferase domain-containing protein</fullName>
    </recommendedName>
</protein>
<evidence type="ECO:0000259" key="1">
    <source>
        <dbReference type="Pfam" id="PF12804"/>
    </source>
</evidence>
<dbReference type="PANTHER" id="PTHR43777">
    <property type="entry name" value="MOLYBDENUM COFACTOR CYTIDYLYLTRANSFERASE"/>
    <property type="match status" value="1"/>
</dbReference>
<evidence type="ECO:0000313" key="2">
    <source>
        <dbReference type="EMBL" id="SNR17002.1"/>
    </source>
</evidence>
<dbReference type="AlphaFoldDB" id="A0A238UD56"/>
<proteinExistence type="predicted"/>